<dbReference type="EMBL" id="QRJH01000006">
    <property type="protein sequence ID" value="RHH17443.1"/>
    <property type="molecule type" value="Genomic_DNA"/>
</dbReference>
<dbReference type="InterPro" id="IPR019074">
    <property type="entry name" value="YabQ"/>
</dbReference>
<feature type="transmembrane region" description="Helical" evidence="1">
    <location>
        <begin position="48"/>
        <end position="65"/>
    </location>
</feature>
<proteinExistence type="predicted"/>
<keyword evidence="1" id="KW-0812">Transmembrane</keyword>
<evidence type="ECO:0000256" key="1">
    <source>
        <dbReference type="SAM" id="Phobius"/>
    </source>
</evidence>
<dbReference type="Proteomes" id="UP000095409">
    <property type="component" value="Unassembled WGS sequence"/>
</dbReference>
<dbReference type="Pfam" id="PF09578">
    <property type="entry name" value="Spore_YabQ"/>
    <property type="match status" value="1"/>
</dbReference>
<reference evidence="2 4" key="1">
    <citation type="submission" date="2015-09" db="EMBL/GenBank/DDBJ databases">
        <authorList>
            <consortium name="Pathogen Informatics"/>
        </authorList>
    </citation>
    <scope>NUCLEOTIDE SEQUENCE [LARGE SCALE GENOMIC DNA]</scope>
    <source>
        <strain evidence="2 4">2789STDY5608837</strain>
    </source>
</reference>
<dbReference type="AlphaFoldDB" id="A0A174BSQ4"/>
<reference evidence="3 5" key="2">
    <citation type="submission" date="2018-08" db="EMBL/GenBank/DDBJ databases">
        <title>A genome reference for cultivated species of the human gut microbiota.</title>
        <authorList>
            <person name="Zou Y."/>
            <person name="Xue W."/>
            <person name="Luo G."/>
        </authorList>
    </citation>
    <scope>NUCLEOTIDE SEQUENCE [LARGE SCALE GENOMIC DNA]</scope>
    <source>
        <strain evidence="3 5">AM18-2AC</strain>
    </source>
</reference>
<feature type="transmembrane region" description="Helical" evidence="1">
    <location>
        <begin position="72"/>
        <end position="96"/>
    </location>
</feature>
<sequence length="128" mass="15524">MSSYIRLEILLFFRAFETGVGMLVVYRLTDMLKRRLFCDRMWNSTVDILYWLLAGLLLFTALYQCNYGRIRFFMLAGVAFGGIFANFVLNRLLFLVKRCRIPSYRHMKRRLWCNRRGRRFEKVKKEKK</sequence>
<evidence type="ECO:0000313" key="2">
    <source>
        <dbReference type="EMBL" id="CUO03804.1"/>
    </source>
</evidence>
<keyword evidence="1" id="KW-1133">Transmembrane helix</keyword>
<name>A0A174BSQ4_9FIRM</name>
<organism evidence="2 4">
    <name type="scientific">Blautia obeum</name>
    <dbReference type="NCBI Taxonomy" id="40520"/>
    <lineage>
        <taxon>Bacteria</taxon>
        <taxon>Bacillati</taxon>
        <taxon>Bacillota</taxon>
        <taxon>Clostridia</taxon>
        <taxon>Lachnospirales</taxon>
        <taxon>Lachnospiraceae</taxon>
        <taxon>Blautia</taxon>
    </lineage>
</organism>
<dbReference type="RefSeq" id="WP_055065975.1">
    <property type="nucleotide sequence ID" value="NZ_CYZD01000005.1"/>
</dbReference>
<dbReference type="EMBL" id="CYZD01000005">
    <property type="protein sequence ID" value="CUO03804.1"/>
    <property type="molecule type" value="Genomic_DNA"/>
</dbReference>
<evidence type="ECO:0000313" key="3">
    <source>
        <dbReference type="EMBL" id="RHH17443.1"/>
    </source>
</evidence>
<evidence type="ECO:0000313" key="4">
    <source>
        <dbReference type="Proteomes" id="UP000095409"/>
    </source>
</evidence>
<keyword evidence="1" id="KW-0472">Membrane</keyword>
<feature type="transmembrane region" description="Helical" evidence="1">
    <location>
        <begin position="7"/>
        <end position="28"/>
    </location>
</feature>
<gene>
    <name evidence="3" type="ORF">DW222_12290</name>
    <name evidence="2" type="ORF">ERS852394_01352</name>
</gene>
<dbReference type="NCBIfam" id="TIGR02893">
    <property type="entry name" value="spore_yabQ"/>
    <property type="match status" value="1"/>
</dbReference>
<accession>A0A174BSQ4</accession>
<dbReference type="Proteomes" id="UP000284024">
    <property type="component" value="Unassembled WGS sequence"/>
</dbReference>
<evidence type="ECO:0000313" key="5">
    <source>
        <dbReference type="Proteomes" id="UP000284024"/>
    </source>
</evidence>
<protein>
    <submittedName>
        <fullName evidence="2">Spore cortex biosynthesis protein YabQ</fullName>
    </submittedName>
</protein>